<dbReference type="RefSeq" id="WP_221558097.1">
    <property type="nucleotide sequence ID" value="NZ_JAIGNO010000005.1"/>
</dbReference>
<evidence type="ECO:0000256" key="2">
    <source>
        <dbReference type="ARBA" id="ARBA00023172"/>
    </source>
</evidence>
<gene>
    <name evidence="4" type="ORF">K3174_09855</name>
</gene>
<evidence type="ECO:0000256" key="1">
    <source>
        <dbReference type="ARBA" id="ARBA00023125"/>
    </source>
</evidence>
<dbReference type="PROSITE" id="PS51736">
    <property type="entry name" value="RECOMBINASES_3"/>
    <property type="match status" value="1"/>
</dbReference>
<dbReference type="InterPro" id="IPR036162">
    <property type="entry name" value="Resolvase-like_N_sf"/>
</dbReference>
<keyword evidence="1" id="KW-0238">DNA-binding</keyword>
<comment type="caution">
    <text evidence="4">The sequence shown here is derived from an EMBL/GenBank/DDBJ whole genome shotgun (WGS) entry which is preliminary data.</text>
</comment>
<dbReference type="Pfam" id="PF00239">
    <property type="entry name" value="Resolvase"/>
    <property type="match status" value="1"/>
</dbReference>
<dbReference type="PANTHER" id="PTHR30461:SF2">
    <property type="entry name" value="SERINE RECOMBINASE PINE-RELATED"/>
    <property type="match status" value="1"/>
</dbReference>
<evidence type="ECO:0000313" key="5">
    <source>
        <dbReference type="Proteomes" id="UP000755104"/>
    </source>
</evidence>
<evidence type="ECO:0000313" key="4">
    <source>
        <dbReference type="EMBL" id="MBX7482839.1"/>
    </source>
</evidence>
<dbReference type="CDD" id="cd00338">
    <property type="entry name" value="Ser_Recombinase"/>
    <property type="match status" value="1"/>
</dbReference>
<dbReference type="InterPro" id="IPR050639">
    <property type="entry name" value="SSR_resolvase"/>
</dbReference>
<evidence type="ECO:0000259" key="3">
    <source>
        <dbReference type="PROSITE" id="PS51736"/>
    </source>
</evidence>
<accession>A0ABS7J9U9</accession>
<reference evidence="4 5" key="1">
    <citation type="submission" date="2021-08" db="EMBL/GenBank/DDBJ databases">
        <title>Comparative Genomics Analysis of the Genus Qipengyuania Reveals Extensive Genetic Diversity and Metabolic Versatility, Including the Description of Fifteen Novel Species.</title>
        <authorList>
            <person name="Liu Y."/>
        </authorList>
    </citation>
    <scope>NUCLEOTIDE SEQUENCE [LARGE SCALE GENOMIC DNA]</scope>
    <source>
        <strain evidence="4 5">6D47A</strain>
    </source>
</reference>
<dbReference type="PANTHER" id="PTHR30461">
    <property type="entry name" value="DNA-INVERTASE FROM LAMBDOID PROPHAGE"/>
    <property type="match status" value="1"/>
</dbReference>
<dbReference type="SMART" id="SM00857">
    <property type="entry name" value="Resolvase"/>
    <property type="match status" value="1"/>
</dbReference>
<sequence length="224" mass="23817">MNAVLYFRVSTTAQGRSGLGLAAQRTAVEQFCKTRGCDVLAEFTEVESGKRNDRPELAKAIHRAQVTGATLVIAKLDRLSRNAAFLLQLQESGARFVAADMPDACHLTVGILALVAQQEREAISARTKTALAAAKARGQRLGNPNGAEALLRAAKGNGAAVDAIKGAADDHAAQLQPVVDELQERGITTLAGMAKELNEMQMRTPRGGQWHPSSVRNLLARLAA</sequence>
<dbReference type="EMBL" id="JAIGNO010000005">
    <property type="protein sequence ID" value="MBX7482839.1"/>
    <property type="molecule type" value="Genomic_DNA"/>
</dbReference>
<dbReference type="Gene3D" id="3.40.50.1390">
    <property type="entry name" value="Resolvase, N-terminal catalytic domain"/>
    <property type="match status" value="1"/>
</dbReference>
<name>A0ABS7J9U9_9SPHN</name>
<protein>
    <submittedName>
        <fullName evidence="4">Recombinase family protein</fullName>
    </submittedName>
</protein>
<dbReference type="SUPFAM" id="SSF53041">
    <property type="entry name" value="Resolvase-like"/>
    <property type="match status" value="1"/>
</dbReference>
<feature type="domain" description="Resolvase/invertase-type recombinase catalytic" evidence="3">
    <location>
        <begin position="2"/>
        <end position="138"/>
    </location>
</feature>
<organism evidence="4 5">
    <name type="scientific">Qipengyuania qiaonensis</name>
    <dbReference type="NCBI Taxonomy" id="2867240"/>
    <lineage>
        <taxon>Bacteria</taxon>
        <taxon>Pseudomonadati</taxon>
        <taxon>Pseudomonadota</taxon>
        <taxon>Alphaproteobacteria</taxon>
        <taxon>Sphingomonadales</taxon>
        <taxon>Erythrobacteraceae</taxon>
        <taxon>Qipengyuania</taxon>
    </lineage>
</organism>
<dbReference type="Proteomes" id="UP000755104">
    <property type="component" value="Unassembled WGS sequence"/>
</dbReference>
<keyword evidence="5" id="KW-1185">Reference proteome</keyword>
<proteinExistence type="predicted"/>
<dbReference type="InterPro" id="IPR006119">
    <property type="entry name" value="Resolv_N"/>
</dbReference>
<keyword evidence="2" id="KW-0233">DNA recombination</keyword>